<sequence>MAGKMGFSLPETGNLIIGQSFLFTVTLSSNENIDDNSTISFYGNENITVPLDDTPLVIESDKKKATATVTLTVSNTLLENEKISFRVKTSLNGFQSNILQYTAKKIDPDSLRLNVDNSFLSIPTSFNVSQVGSILTKIHTVIRDEDGGVLSGVPVFIKSNIVNQLEEVDIYHKDKVTRIDINEFINYQGFFVNSDEKGVLEFYIFPKKSLSLVIQLSSIIPNSTDFKFAKKTIFIIVDDVEIYRQPLIVVTAIGDNLTSNGESKFWVDISPCDDYELGDFLLFFVNDKYKYYSRVLNVHQHDPCLMELPYFILNKDELSKLSYLLIKSSGNVVAKSSTADVTYRGRPNKPWTDIHRMYEPCQVYSSSDEIIKQGGAIINKNTSDHAKNPDDAGLFVRIIGTNDNSDGSKVKLGSKVFLTLYINSSTRTVKHVFTDNMPYQPDKIGGKTATLKFNIPYELLKNNLAFPYSDGEIFFDYQIGHDDDSDVTYGGIWSGYIVIF</sequence>
<evidence type="ECO:0000313" key="1">
    <source>
        <dbReference type="EMBL" id="PHM67674.1"/>
    </source>
</evidence>
<reference evidence="1 2" key="1">
    <citation type="journal article" date="2017" name="Nat. Microbiol.">
        <title>Natural product diversity associated with the nematode symbionts Photorhabdus and Xenorhabdus.</title>
        <authorList>
            <person name="Tobias N.J."/>
            <person name="Wolff H."/>
            <person name="Djahanschiri B."/>
            <person name="Grundmann F."/>
            <person name="Kronenwerth M."/>
            <person name="Shi Y.M."/>
            <person name="Simonyi S."/>
            <person name="Grun P."/>
            <person name="Shapiro-Ilan D."/>
            <person name="Pidot S.J."/>
            <person name="Stinear T.P."/>
            <person name="Ebersberger I."/>
            <person name="Bode H.B."/>
        </authorList>
    </citation>
    <scope>NUCLEOTIDE SEQUENCE [LARGE SCALE GENOMIC DNA]</scope>
    <source>
        <strain evidence="1 2">DSM 17904</strain>
    </source>
</reference>
<dbReference type="RefSeq" id="WP_141554480.1">
    <property type="nucleotide sequence ID" value="NZ_CAWNRH010000093.1"/>
</dbReference>
<evidence type="ECO:0000313" key="2">
    <source>
        <dbReference type="Proteomes" id="UP000222366"/>
    </source>
</evidence>
<keyword evidence="2" id="KW-1185">Reference proteome</keyword>
<protein>
    <recommendedName>
        <fullName evidence="3">Inverse autotransporter beta-barrel domain-containing protein</fullName>
    </recommendedName>
</protein>
<dbReference type="EMBL" id="NJAJ01000002">
    <property type="protein sequence ID" value="PHM67674.1"/>
    <property type="molecule type" value="Genomic_DNA"/>
</dbReference>
<name>A0A2D0KW74_9GAMM</name>
<dbReference type="AlphaFoldDB" id="A0A2D0KW74"/>
<gene>
    <name evidence="1" type="ORF">Xsto_00237</name>
</gene>
<evidence type="ECO:0008006" key="3">
    <source>
        <dbReference type="Google" id="ProtNLM"/>
    </source>
</evidence>
<comment type="caution">
    <text evidence="1">The sequence shown here is derived from an EMBL/GenBank/DDBJ whole genome shotgun (WGS) entry which is preliminary data.</text>
</comment>
<accession>A0A2D0KW74</accession>
<dbReference type="Proteomes" id="UP000222366">
    <property type="component" value="Unassembled WGS sequence"/>
</dbReference>
<proteinExistence type="predicted"/>
<organism evidence="1 2">
    <name type="scientific">Xenorhabdus stockiae</name>
    <dbReference type="NCBI Taxonomy" id="351614"/>
    <lineage>
        <taxon>Bacteria</taxon>
        <taxon>Pseudomonadati</taxon>
        <taxon>Pseudomonadota</taxon>
        <taxon>Gammaproteobacteria</taxon>
        <taxon>Enterobacterales</taxon>
        <taxon>Morganellaceae</taxon>
        <taxon>Xenorhabdus</taxon>
    </lineage>
</organism>